<dbReference type="PROSITE" id="PS00217">
    <property type="entry name" value="SUGAR_TRANSPORT_2"/>
    <property type="match status" value="1"/>
</dbReference>
<accession>A0A163LQL6</accession>
<comment type="subcellular location">
    <subcellularLocation>
        <location evidence="1">Membrane</location>
        <topology evidence="1">Multi-pass membrane protein</topology>
    </subcellularLocation>
</comment>
<evidence type="ECO:0000259" key="9">
    <source>
        <dbReference type="PROSITE" id="PS50850"/>
    </source>
</evidence>
<feature type="domain" description="Major facilitator superfamily (MFS) profile" evidence="9">
    <location>
        <begin position="83"/>
        <end position="545"/>
    </location>
</feature>
<feature type="transmembrane region" description="Helical" evidence="8">
    <location>
        <begin position="517"/>
        <end position="537"/>
    </location>
</feature>
<dbReference type="PROSITE" id="PS00216">
    <property type="entry name" value="SUGAR_TRANSPORT_1"/>
    <property type="match status" value="1"/>
</dbReference>
<dbReference type="STRING" id="4829.A0A163LQL6"/>
<feature type="transmembrane region" description="Helical" evidence="8">
    <location>
        <begin position="178"/>
        <end position="200"/>
    </location>
</feature>
<evidence type="ECO:0000256" key="5">
    <source>
        <dbReference type="ARBA" id="ARBA00022989"/>
    </source>
</evidence>
<dbReference type="InterPro" id="IPR050360">
    <property type="entry name" value="MFS_Sugar_Transporters"/>
</dbReference>
<feature type="transmembrane region" description="Helical" evidence="8">
    <location>
        <begin position="212"/>
        <end position="232"/>
    </location>
</feature>
<reference evidence="10" key="1">
    <citation type="submission" date="2016-04" db="EMBL/GenBank/DDBJ databases">
        <authorList>
            <person name="Evans L.H."/>
            <person name="Alamgir A."/>
            <person name="Owens N."/>
            <person name="Weber N.D."/>
            <person name="Virtaneva K."/>
            <person name="Barbian K."/>
            <person name="Babar A."/>
            <person name="Rosenke K."/>
        </authorList>
    </citation>
    <scope>NUCLEOTIDE SEQUENCE [LARGE SCALE GENOMIC DNA]</scope>
    <source>
        <strain evidence="10">CBS 101.48</strain>
    </source>
</reference>
<dbReference type="Gene3D" id="1.20.1250.20">
    <property type="entry name" value="MFS general substrate transporter like domains"/>
    <property type="match status" value="1"/>
</dbReference>
<gene>
    <name evidence="10" type="primary">ABSGL_00897.1 scaffold 958</name>
</gene>
<keyword evidence="5 8" id="KW-1133">Transmembrane helix</keyword>
<dbReference type="OMA" id="MEYTSIV"/>
<keyword evidence="11" id="KW-1185">Reference proteome</keyword>
<dbReference type="InterPro" id="IPR005828">
    <property type="entry name" value="MFS_sugar_transport-like"/>
</dbReference>
<dbReference type="Pfam" id="PF00083">
    <property type="entry name" value="Sugar_tr"/>
    <property type="match status" value="1"/>
</dbReference>
<keyword evidence="3" id="KW-0813">Transport</keyword>
<dbReference type="PRINTS" id="PR00171">
    <property type="entry name" value="SUGRTRNSPORT"/>
</dbReference>
<evidence type="ECO:0000256" key="3">
    <source>
        <dbReference type="ARBA" id="ARBA00022448"/>
    </source>
</evidence>
<evidence type="ECO:0000256" key="6">
    <source>
        <dbReference type="ARBA" id="ARBA00023136"/>
    </source>
</evidence>
<feature type="transmembrane region" description="Helical" evidence="8">
    <location>
        <begin position="403"/>
        <end position="426"/>
    </location>
</feature>
<dbReference type="FunCoup" id="A0A163LQL6">
    <property type="interactions" value="409"/>
</dbReference>
<sequence length="679" mass="75173">MGILFQTPPGEKKSLYQKWGWGIGLKRRWKTPFHHRKVTFPGDKKKTASDRLTHIPSPYLSSAAIDPPPTTVTDVRETDRSDLVSGTDCVPVFVGYDSGVISSCLVMPAFIQKYQLGDYNSSASTAAVTVSLATAFLASFVSGFVADRLGRKRLFYIGAILNVLGCIVEIAGPSLASFLVGRIITGLGLGIFSMLVPLYISEIARPGNRGRLITLYQVGSTLGMSISYWISYGTYIQQNSDVSWSLPIAFQLVPGGLLLLGLHLIPESPRWLIYRNRYDEALAIMALLRSQGNQDDLDLQMEFTGVRQDVWFDKHYTKKSFVALWSTGTENNLTRTLLGMGIHIFTQLSGINAILFYLPHIMESSGVMDISTSVLIGNGIVGVVNFLGTLPCFWFIDRWDRRRILVIGALSMAISMIVVAVLSAVYDDTLASSTLHHYFGPSFSLMRGDNQAATYTMLVFLCIFIAFFALSWGPVGWIYPAEIYPQIIRANAMGVTTSTSYLFNLVVTLLAPLMFVGMAWGTYLFFGCICLIMAWVVHRYYPETRGRSLEEINLIFSGALIDQRPGAHHPATAAEALLHLEQIQYREKKERLEAQATEDEEMAWVPNQLTGPISTVVRSLESNVAIALPPAAAASPTRPGDPEKMRRGSLHTLRPFHARRPSRPPSRFSSPSTDIPSLE</sequence>
<dbReference type="GO" id="GO:0016020">
    <property type="term" value="C:membrane"/>
    <property type="evidence" value="ECO:0007669"/>
    <property type="project" value="UniProtKB-SubCell"/>
</dbReference>
<comment type="similarity">
    <text evidence="2">Belongs to the major facilitator superfamily. Sugar transporter (TC 2.A.1.1) family.</text>
</comment>
<dbReference type="PANTHER" id="PTHR48022">
    <property type="entry name" value="PLASTIDIC GLUCOSE TRANSPORTER 4"/>
    <property type="match status" value="1"/>
</dbReference>
<dbReference type="InterPro" id="IPR005829">
    <property type="entry name" value="Sugar_transporter_CS"/>
</dbReference>
<feature type="transmembrane region" description="Helical" evidence="8">
    <location>
        <begin position="153"/>
        <end position="172"/>
    </location>
</feature>
<feature type="transmembrane region" description="Helical" evidence="8">
    <location>
        <begin position="337"/>
        <end position="358"/>
    </location>
</feature>
<dbReference type="AlphaFoldDB" id="A0A163LQL6"/>
<evidence type="ECO:0000256" key="1">
    <source>
        <dbReference type="ARBA" id="ARBA00004141"/>
    </source>
</evidence>
<dbReference type="InParanoid" id="A0A163LQL6"/>
<dbReference type="InterPro" id="IPR003663">
    <property type="entry name" value="Sugar/inositol_transpt"/>
</dbReference>
<dbReference type="Proteomes" id="UP000078561">
    <property type="component" value="Unassembled WGS sequence"/>
</dbReference>
<dbReference type="FunFam" id="1.20.1250.20:FF:000134">
    <property type="entry name" value="MFS sugar transporter protein"/>
    <property type="match status" value="1"/>
</dbReference>
<dbReference type="NCBIfam" id="TIGR00879">
    <property type="entry name" value="SP"/>
    <property type="match status" value="1"/>
</dbReference>
<feature type="transmembrane region" description="Helical" evidence="8">
    <location>
        <begin position="452"/>
        <end position="479"/>
    </location>
</feature>
<dbReference type="InterPro" id="IPR020846">
    <property type="entry name" value="MFS_dom"/>
</dbReference>
<evidence type="ECO:0000313" key="10">
    <source>
        <dbReference type="EMBL" id="SAL95568.1"/>
    </source>
</evidence>
<dbReference type="SUPFAM" id="SSF103473">
    <property type="entry name" value="MFS general substrate transporter"/>
    <property type="match status" value="1"/>
</dbReference>
<feature type="transmembrane region" description="Helical" evidence="8">
    <location>
        <begin position="123"/>
        <end position="146"/>
    </location>
</feature>
<keyword evidence="4 8" id="KW-0812">Transmembrane</keyword>
<evidence type="ECO:0000256" key="2">
    <source>
        <dbReference type="ARBA" id="ARBA00010992"/>
    </source>
</evidence>
<organism evidence="10">
    <name type="scientific">Absidia glauca</name>
    <name type="common">Pin mould</name>
    <dbReference type="NCBI Taxonomy" id="4829"/>
    <lineage>
        <taxon>Eukaryota</taxon>
        <taxon>Fungi</taxon>
        <taxon>Fungi incertae sedis</taxon>
        <taxon>Mucoromycota</taxon>
        <taxon>Mucoromycotina</taxon>
        <taxon>Mucoromycetes</taxon>
        <taxon>Mucorales</taxon>
        <taxon>Cunninghamellaceae</taxon>
        <taxon>Absidia</taxon>
    </lineage>
</organism>
<name>A0A163LQL6_ABSGL</name>
<dbReference type="EMBL" id="LT550334">
    <property type="protein sequence ID" value="SAL95568.1"/>
    <property type="molecule type" value="Genomic_DNA"/>
</dbReference>
<evidence type="ECO:0000256" key="7">
    <source>
        <dbReference type="SAM" id="MobiDB-lite"/>
    </source>
</evidence>
<keyword evidence="6 8" id="KW-0472">Membrane</keyword>
<evidence type="ECO:0000313" key="11">
    <source>
        <dbReference type="Proteomes" id="UP000078561"/>
    </source>
</evidence>
<feature type="region of interest" description="Disordered" evidence="7">
    <location>
        <begin position="631"/>
        <end position="679"/>
    </location>
</feature>
<feature type="transmembrane region" description="Helical" evidence="8">
    <location>
        <begin position="244"/>
        <end position="265"/>
    </location>
</feature>
<proteinExistence type="inferred from homology"/>
<dbReference type="GO" id="GO:0005351">
    <property type="term" value="F:carbohydrate:proton symporter activity"/>
    <property type="evidence" value="ECO:0007669"/>
    <property type="project" value="TreeGrafter"/>
</dbReference>
<evidence type="ECO:0000256" key="8">
    <source>
        <dbReference type="SAM" id="Phobius"/>
    </source>
</evidence>
<dbReference type="PROSITE" id="PS50850">
    <property type="entry name" value="MFS"/>
    <property type="match status" value="1"/>
</dbReference>
<dbReference type="PANTHER" id="PTHR48022:SF2">
    <property type="entry name" value="PLASTIDIC GLUCOSE TRANSPORTER 4"/>
    <property type="match status" value="1"/>
</dbReference>
<dbReference type="InterPro" id="IPR036259">
    <property type="entry name" value="MFS_trans_sf"/>
</dbReference>
<protein>
    <recommendedName>
        <fullName evidence="9">Major facilitator superfamily (MFS) profile domain-containing protein</fullName>
    </recommendedName>
</protein>
<feature type="transmembrane region" description="Helical" evidence="8">
    <location>
        <begin position="370"/>
        <end position="396"/>
    </location>
</feature>
<feature type="transmembrane region" description="Helical" evidence="8">
    <location>
        <begin position="491"/>
        <end position="511"/>
    </location>
</feature>
<dbReference type="OrthoDB" id="4142200at2759"/>
<evidence type="ECO:0000256" key="4">
    <source>
        <dbReference type="ARBA" id="ARBA00022692"/>
    </source>
</evidence>